<dbReference type="InterPro" id="IPR037138">
    <property type="entry name" value="His_deacetylse_dom_sf"/>
</dbReference>
<evidence type="ECO:0000313" key="2">
    <source>
        <dbReference type="EMBL" id="KAF6048768.1"/>
    </source>
</evidence>
<sequence>MNKIILAHSELLTRLADELPSNKQRQSLVQGLLNAYKLDQQCEILPISPVEWTLLEQYHDKDFIKELQRPRNDIDSQLEDYREVRDFIRDQFDDVDESEEDYSEFNAGKFGLEFDCYPFPFMRYYVNLTAASTIQLAKRVVNYSREIDFGGVIGINWYGGRHHCHRSKCSGFCYINDIVLGITTIRKMSAGGVFYLDLDLHNGDGVAEAFKFSKKVTTCSVHRYDTGFFPQGSGKLEQSVSGMYNVPTKRGLTNDDMIWIIENIVLQLIHRHQPKYLIVQLGCDGLNTDPNNEWNMTIKGYSEAIQLLVKRAGLPIMVFGGGGYNHAEVARCWTFVTGTLLGYNADSFGEIPENEKLDQYEADSYQFWTDSNLQPGKMKNENDLNYFQHVQAHLLSL</sequence>
<evidence type="ECO:0000313" key="3">
    <source>
        <dbReference type="Proteomes" id="UP000590412"/>
    </source>
</evidence>
<reference evidence="2" key="1">
    <citation type="submission" date="2020-03" db="EMBL/GenBank/DDBJ databases">
        <title>FDA dAtabase for Regulatory Grade micrObial Sequences (FDA-ARGOS): Supporting development and validation of Infectious Disease Dx tests.</title>
        <authorList>
            <person name="Campos J."/>
            <person name="Goldberg B."/>
            <person name="Tallon L."/>
            <person name="Sadzewicz L."/>
            <person name="Vavikolanu K."/>
            <person name="Mehta A."/>
            <person name="Aluvathingal J."/>
            <person name="Nadendla S."/>
            <person name="Nandy P."/>
            <person name="Geyer C."/>
            <person name="Yan Y."/>
            <person name="Sichtig H."/>
        </authorList>
    </citation>
    <scope>NUCLEOTIDE SEQUENCE [LARGE SCALE GENOMIC DNA]</scope>
    <source>
        <strain evidence="2">FDAARGOS_652</strain>
    </source>
</reference>
<dbReference type="Pfam" id="PF00850">
    <property type="entry name" value="Hist_deacetyl"/>
    <property type="match status" value="1"/>
</dbReference>
<dbReference type="CDD" id="cd11680">
    <property type="entry name" value="HDAC_Hos1"/>
    <property type="match status" value="1"/>
</dbReference>
<dbReference type="PRINTS" id="PR01270">
    <property type="entry name" value="HDASUPER"/>
</dbReference>
<dbReference type="Proteomes" id="UP000590412">
    <property type="component" value="Unassembled WGS sequence"/>
</dbReference>
<dbReference type="SUPFAM" id="SSF52768">
    <property type="entry name" value="Arginase/deacetylase"/>
    <property type="match status" value="1"/>
</dbReference>
<dbReference type="GO" id="GO:0070210">
    <property type="term" value="C:Rpd3L-Expanded complex"/>
    <property type="evidence" value="ECO:0007669"/>
    <property type="project" value="TreeGrafter"/>
</dbReference>
<proteinExistence type="predicted"/>
<accession>A0A8X7NKL0</accession>
<dbReference type="InterPro" id="IPR023801">
    <property type="entry name" value="His_deacetylse_dom"/>
</dbReference>
<dbReference type="GO" id="GO:0004407">
    <property type="term" value="F:histone deacetylase activity"/>
    <property type="evidence" value="ECO:0007669"/>
    <property type="project" value="TreeGrafter"/>
</dbReference>
<dbReference type="GO" id="GO:0031507">
    <property type="term" value="P:heterochromatin formation"/>
    <property type="evidence" value="ECO:0007669"/>
    <property type="project" value="TreeGrafter"/>
</dbReference>
<dbReference type="Gene3D" id="3.40.800.20">
    <property type="entry name" value="Histone deacetylase domain"/>
    <property type="match status" value="1"/>
</dbReference>
<dbReference type="InterPro" id="IPR000286">
    <property type="entry name" value="HDACs"/>
</dbReference>
<dbReference type="PANTHER" id="PTHR10625:SF10">
    <property type="entry name" value="HISTONE DEACETYLASE HDAC1"/>
    <property type="match status" value="1"/>
</dbReference>
<dbReference type="OrthoDB" id="73273at2759"/>
<organism evidence="2 3">
    <name type="scientific">Candida parapsilosis</name>
    <name type="common">Yeast</name>
    <dbReference type="NCBI Taxonomy" id="5480"/>
    <lineage>
        <taxon>Eukaryota</taxon>
        <taxon>Fungi</taxon>
        <taxon>Dikarya</taxon>
        <taxon>Ascomycota</taxon>
        <taxon>Saccharomycotina</taxon>
        <taxon>Pichiomycetes</taxon>
        <taxon>Debaryomycetaceae</taxon>
        <taxon>Candida/Lodderomyces clade</taxon>
        <taxon>Candida</taxon>
    </lineage>
</organism>
<dbReference type="PANTHER" id="PTHR10625">
    <property type="entry name" value="HISTONE DEACETYLASE HDAC1-RELATED"/>
    <property type="match status" value="1"/>
</dbReference>
<dbReference type="InterPro" id="IPR023696">
    <property type="entry name" value="Ureohydrolase_dom_sf"/>
</dbReference>
<name>A0A8X7NKL0_CANPA</name>
<dbReference type="EMBL" id="JABWAB010000006">
    <property type="protein sequence ID" value="KAF6048768.1"/>
    <property type="molecule type" value="Genomic_DNA"/>
</dbReference>
<feature type="domain" description="Histone deacetylase" evidence="1">
    <location>
        <begin position="20"/>
        <end position="339"/>
    </location>
</feature>
<dbReference type="AlphaFoldDB" id="A0A8X7NKL0"/>
<dbReference type="GO" id="GO:0045944">
    <property type="term" value="P:positive regulation of transcription by RNA polymerase II"/>
    <property type="evidence" value="ECO:0007669"/>
    <property type="project" value="EnsemblFungi"/>
</dbReference>
<gene>
    <name evidence="2" type="ORF">FOB60_004152</name>
</gene>
<evidence type="ECO:0000259" key="1">
    <source>
        <dbReference type="Pfam" id="PF00850"/>
    </source>
</evidence>
<comment type="caution">
    <text evidence="2">The sequence shown here is derived from an EMBL/GenBank/DDBJ whole genome shotgun (WGS) entry which is preliminary data.</text>
</comment>
<protein>
    <submittedName>
        <fullName evidence="2">Histone deacetylase domain family protein</fullName>
    </submittedName>
</protein>